<proteinExistence type="predicted"/>
<name>A0A9W6YEL0_9STRA</name>
<evidence type="ECO:0000313" key="2">
    <source>
        <dbReference type="EMBL" id="GMF60143.1"/>
    </source>
</evidence>
<comment type="caution">
    <text evidence="2">The sequence shown here is derived from an EMBL/GenBank/DDBJ whole genome shotgun (WGS) entry which is preliminary data.</text>
</comment>
<dbReference type="Proteomes" id="UP001165121">
    <property type="component" value="Unassembled WGS sequence"/>
</dbReference>
<organism evidence="2 3">
    <name type="scientific">Phytophthora fragariaefolia</name>
    <dbReference type="NCBI Taxonomy" id="1490495"/>
    <lineage>
        <taxon>Eukaryota</taxon>
        <taxon>Sar</taxon>
        <taxon>Stramenopiles</taxon>
        <taxon>Oomycota</taxon>
        <taxon>Peronosporomycetes</taxon>
        <taxon>Peronosporales</taxon>
        <taxon>Peronosporaceae</taxon>
        <taxon>Phytophthora</taxon>
    </lineage>
</organism>
<gene>
    <name evidence="2" type="ORF">Pfra01_002609900</name>
</gene>
<keyword evidence="3" id="KW-1185">Reference proteome</keyword>
<accession>A0A9W6YEL0</accession>
<dbReference type="AlphaFoldDB" id="A0A9W6YEL0"/>
<dbReference type="EMBL" id="BSXT01005255">
    <property type="protein sequence ID" value="GMF60143.1"/>
    <property type="molecule type" value="Genomic_DNA"/>
</dbReference>
<reference evidence="2" key="1">
    <citation type="submission" date="2023-04" db="EMBL/GenBank/DDBJ databases">
        <title>Phytophthora fragariaefolia NBRC 109709.</title>
        <authorList>
            <person name="Ichikawa N."/>
            <person name="Sato H."/>
            <person name="Tonouchi N."/>
        </authorList>
    </citation>
    <scope>NUCLEOTIDE SEQUENCE</scope>
    <source>
        <strain evidence="2">NBRC 109709</strain>
    </source>
</reference>
<evidence type="ECO:0000256" key="1">
    <source>
        <dbReference type="SAM" id="MobiDB-lite"/>
    </source>
</evidence>
<feature type="compositionally biased region" description="Basic and acidic residues" evidence="1">
    <location>
        <begin position="60"/>
        <end position="70"/>
    </location>
</feature>
<protein>
    <submittedName>
        <fullName evidence="2">Unnamed protein product</fullName>
    </submittedName>
</protein>
<sequence length="107" mass="11506">MCGDLIAVCNDAWSVKTTNGLLPRAQSNSRGEEQGPAERWVDRGGLGGDDYRDGDDDWNDDRLAGDHREGDNDDPSFGDDYQRGHARATGSVVVARDGSRAEAVGLV</sequence>
<evidence type="ECO:0000313" key="3">
    <source>
        <dbReference type="Proteomes" id="UP001165121"/>
    </source>
</evidence>
<feature type="region of interest" description="Disordered" evidence="1">
    <location>
        <begin position="22"/>
        <end position="92"/>
    </location>
</feature>